<sequence>MPDPFLATWTGIVFQRGGPSTKFPVEIELAGGRPGEQIARVRYDTLDCGGVWRLQTAWAEAIRSTESIQSGRSHCEDTVTVTLSMQPDGQVYYEFLDAEGRVGQGILHKS</sequence>
<dbReference type="Proteomes" id="UP000014139">
    <property type="component" value="Unassembled WGS sequence"/>
</dbReference>
<organism evidence="1 2">
    <name type="scientific">Amycolatopsis vancoresmycina DSM 44592</name>
    <dbReference type="NCBI Taxonomy" id="1292037"/>
    <lineage>
        <taxon>Bacteria</taxon>
        <taxon>Bacillati</taxon>
        <taxon>Actinomycetota</taxon>
        <taxon>Actinomycetes</taxon>
        <taxon>Pseudonocardiales</taxon>
        <taxon>Pseudonocardiaceae</taxon>
        <taxon>Amycolatopsis</taxon>
    </lineage>
</organism>
<name>R1IBL0_9PSEU</name>
<evidence type="ECO:0000313" key="1">
    <source>
        <dbReference type="EMBL" id="EOD69911.1"/>
    </source>
</evidence>
<protein>
    <submittedName>
        <fullName evidence="1">Uncharacterized protein</fullName>
    </submittedName>
</protein>
<evidence type="ECO:0000313" key="2">
    <source>
        <dbReference type="Proteomes" id="UP000014139"/>
    </source>
</evidence>
<dbReference type="PATRIC" id="fig|1292037.4.peg.712"/>
<accession>R1IBL0</accession>
<reference evidence="1 2" key="1">
    <citation type="submission" date="2013-02" db="EMBL/GenBank/DDBJ databases">
        <title>Draft genome sequence of Amycolatopsis vancoresmycina strain DSM 44592T.</title>
        <authorList>
            <person name="Kumar S."/>
            <person name="Kaur N."/>
            <person name="Kaur C."/>
            <person name="Raghava G.P.S."/>
            <person name="Mayilraj S."/>
        </authorList>
    </citation>
    <scope>NUCLEOTIDE SEQUENCE [LARGE SCALE GENOMIC DNA]</scope>
    <source>
        <strain evidence="1 2">DSM 44592</strain>
    </source>
</reference>
<dbReference type="EMBL" id="AOUO01000035">
    <property type="protein sequence ID" value="EOD69911.1"/>
    <property type="molecule type" value="Genomic_DNA"/>
</dbReference>
<comment type="caution">
    <text evidence="1">The sequence shown here is derived from an EMBL/GenBank/DDBJ whole genome shotgun (WGS) entry which is preliminary data.</text>
</comment>
<keyword evidence="2" id="KW-1185">Reference proteome</keyword>
<gene>
    <name evidence="1" type="ORF">H480_03618</name>
</gene>
<proteinExistence type="predicted"/>
<dbReference type="AlphaFoldDB" id="R1IBL0"/>